<dbReference type="RefSeq" id="WP_100257984.1">
    <property type="nucleotide sequence ID" value="NZ_CP011797.1"/>
</dbReference>
<dbReference type="Gene3D" id="3.40.50.170">
    <property type="entry name" value="Formyl transferase, N-terminal domain"/>
    <property type="match status" value="1"/>
</dbReference>
<dbReference type="Pfam" id="PF01842">
    <property type="entry name" value="ACT"/>
    <property type="match status" value="1"/>
</dbReference>
<evidence type="ECO:0000313" key="6">
    <source>
        <dbReference type="EMBL" id="ATX77751.1"/>
    </source>
</evidence>
<gene>
    <name evidence="3" type="primary">purU</name>
    <name evidence="6" type="ORF">REIFOR_02627</name>
</gene>
<accession>A0A2K8KVD7</accession>
<dbReference type="PANTHER" id="PTHR42706:SF1">
    <property type="entry name" value="FORMYLTETRAHYDROFOLATE DEFORMYLASE 2, MITOCHONDRIAL"/>
    <property type="match status" value="1"/>
</dbReference>
<comment type="function">
    <text evidence="3">Catalyzes the hydrolysis of 10-formyltetrahydrofolate (formyl-FH4) to formate and tetrahydrofolate (FH4).</text>
</comment>
<feature type="active site" evidence="3">
    <location>
        <position position="228"/>
    </location>
</feature>
<evidence type="ECO:0000256" key="4">
    <source>
        <dbReference type="NCBIfam" id="TIGR00655"/>
    </source>
</evidence>
<keyword evidence="2 3" id="KW-0378">Hydrolase</keyword>
<dbReference type="OrthoDB" id="9806170at2"/>
<dbReference type="InterPro" id="IPR044074">
    <property type="entry name" value="PurU_ACT"/>
</dbReference>
<dbReference type="AlphaFoldDB" id="A0A2K8KVD7"/>
<protein>
    <recommendedName>
        <fullName evidence="3 4">Formyltetrahydrofolate deformylase</fullName>
        <ecNumber evidence="3 4">3.5.1.10</ecNumber>
    </recommendedName>
    <alternativeName>
        <fullName evidence="3">Formyl-FH(4) hydrolase</fullName>
    </alternativeName>
</protein>
<keyword evidence="7" id="KW-1185">Reference proteome</keyword>
<evidence type="ECO:0000259" key="5">
    <source>
        <dbReference type="PROSITE" id="PS51671"/>
    </source>
</evidence>
<dbReference type="PRINTS" id="PR01575">
    <property type="entry name" value="FFH4HYDRLASE"/>
</dbReference>
<dbReference type="PROSITE" id="PS51671">
    <property type="entry name" value="ACT"/>
    <property type="match status" value="1"/>
</dbReference>
<dbReference type="SUPFAM" id="SSF53328">
    <property type="entry name" value="Formyltransferase"/>
    <property type="match status" value="1"/>
</dbReference>
<dbReference type="InterPro" id="IPR002376">
    <property type="entry name" value="Formyl_transf_N"/>
</dbReference>
<dbReference type="NCBIfam" id="NF004684">
    <property type="entry name" value="PRK06027.1"/>
    <property type="match status" value="1"/>
</dbReference>
<dbReference type="InterPro" id="IPR036477">
    <property type="entry name" value="Formyl_transf_N_sf"/>
</dbReference>
<keyword evidence="3" id="KW-0658">Purine biosynthesis</keyword>
<dbReference type="PIRSF" id="PIRSF036480">
    <property type="entry name" value="FormyFH4_hydr"/>
    <property type="match status" value="1"/>
</dbReference>
<comment type="pathway">
    <text evidence="3">Purine metabolism; IMP biosynthesis via de novo pathway; formate from 10-formyl-5,6,7,8-tetrahydrofolate: step 1/1.</text>
</comment>
<dbReference type="KEGG" id="rfo:REIFOR_02627"/>
<dbReference type="InterPro" id="IPR002912">
    <property type="entry name" value="ACT_dom"/>
</dbReference>
<dbReference type="EMBL" id="CP011797">
    <property type="protein sequence ID" value="ATX77751.1"/>
    <property type="molecule type" value="Genomic_DNA"/>
</dbReference>
<dbReference type="GO" id="GO:0006730">
    <property type="term" value="P:one-carbon metabolic process"/>
    <property type="evidence" value="ECO:0007669"/>
    <property type="project" value="UniProtKB-KW"/>
</dbReference>
<dbReference type="HAMAP" id="MF_01927">
    <property type="entry name" value="PurU"/>
    <property type="match status" value="1"/>
</dbReference>
<evidence type="ECO:0000256" key="3">
    <source>
        <dbReference type="HAMAP-Rule" id="MF_01927"/>
    </source>
</evidence>
<evidence type="ECO:0000313" key="7">
    <source>
        <dbReference type="Proteomes" id="UP000229757"/>
    </source>
</evidence>
<dbReference type="EC" id="3.5.1.10" evidence="3 4"/>
<organism evidence="6 7">
    <name type="scientific">Reinekea forsetii</name>
    <dbReference type="NCBI Taxonomy" id="1336806"/>
    <lineage>
        <taxon>Bacteria</taxon>
        <taxon>Pseudomonadati</taxon>
        <taxon>Pseudomonadota</taxon>
        <taxon>Gammaproteobacteria</taxon>
        <taxon>Oceanospirillales</taxon>
        <taxon>Saccharospirillaceae</taxon>
        <taxon>Reinekea</taxon>
    </lineage>
</organism>
<dbReference type="CDD" id="cd08648">
    <property type="entry name" value="FMT_core_Formyl-FH4-Hydrolase_C"/>
    <property type="match status" value="1"/>
</dbReference>
<dbReference type="Gene3D" id="3.30.70.260">
    <property type="match status" value="1"/>
</dbReference>
<dbReference type="PANTHER" id="PTHR42706">
    <property type="entry name" value="FORMYLTETRAHYDROFOLATE DEFORMYLASE"/>
    <property type="match status" value="1"/>
</dbReference>
<name>A0A2K8KVD7_9GAMM</name>
<dbReference type="UniPathway" id="UPA00074">
    <property type="reaction ID" value="UER00170"/>
</dbReference>
<dbReference type="NCBIfam" id="TIGR00655">
    <property type="entry name" value="PurU"/>
    <property type="match status" value="1"/>
</dbReference>
<keyword evidence="1 3" id="KW-0554">One-carbon metabolism</keyword>
<dbReference type="Proteomes" id="UP000229757">
    <property type="component" value="Chromosome"/>
</dbReference>
<feature type="domain" description="ACT" evidence="5">
    <location>
        <begin position="6"/>
        <end position="89"/>
    </location>
</feature>
<dbReference type="GO" id="GO:0008864">
    <property type="term" value="F:formyltetrahydrofolate deformylase activity"/>
    <property type="evidence" value="ECO:0007669"/>
    <property type="project" value="UniProtKB-UniRule"/>
</dbReference>
<dbReference type="InterPro" id="IPR041729">
    <property type="entry name" value="Formyl-FH4-Hydrolase_C"/>
</dbReference>
<sequence>MERVLRLVISCPDRVGIVARVSGLLAQYNGSILEANHHADLAQGWFFMRNEIKASSLPFGVEKLAEIFTPIARDLNMTFQVTDTGSSKRIALMCSRDSHCLADILNRWQSGDLPCDIPCVISNHDDLRSLVEWHGIPFFHVPVDPANKQEHFDEIERLIAAHQIDSIVLARYMQIIPAALCHSYPNRIINIHHSFLPSFIGARPYHQAYERGVKLIGATCHYVTADLDSGPIIDQDVVRITHRDLVEDMVRLGKDCEKSVLARGLRWHLEDRVLVHGNKTVIFN</sequence>
<comment type="catalytic activity">
    <reaction evidence="3">
        <text>(6R)-10-formyltetrahydrofolate + H2O = (6S)-5,6,7,8-tetrahydrofolate + formate + H(+)</text>
        <dbReference type="Rhea" id="RHEA:19833"/>
        <dbReference type="ChEBI" id="CHEBI:15377"/>
        <dbReference type="ChEBI" id="CHEBI:15378"/>
        <dbReference type="ChEBI" id="CHEBI:15740"/>
        <dbReference type="ChEBI" id="CHEBI:57453"/>
        <dbReference type="ChEBI" id="CHEBI:195366"/>
        <dbReference type="EC" id="3.5.1.10"/>
    </reaction>
</comment>
<dbReference type="InterPro" id="IPR045865">
    <property type="entry name" value="ACT-like_dom_sf"/>
</dbReference>
<dbReference type="GO" id="GO:0006189">
    <property type="term" value="P:'de novo' IMP biosynthetic process"/>
    <property type="evidence" value="ECO:0007669"/>
    <property type="project" value="UniProtKB-UniRule"/>
</dbReference>
<dbReference type="SUPFAM" id="SSF55021">
    <property type="entry name" value="ACT-like"/>
    <property type="match status" value="1"/>
</dbReference>
<evidence type="ECO:0000256" key="1">
    <source>
        <dbReference type="ARBA" id="ARBA00022563"/>
    </source>
</evidence>
<dbReference type="InterPro" id="IPR004810">
    <property type="entry name" value="PurU"/>
</dbReference>
<evidence type="ECO:0000256" key="2">
    <source>
        <dbReference type="ARBA" id="ARBA00022801"/>
    </source>
</evidence>
<dbReference type="Pfam" id="PF00551">
    <property type="entry name" value="Formyl_trans_N"/>
    <property type="match status" value="1"/>
</dbReference>
<dbReference type="CDD" id="cd04875">
    <property type="entry name" value="ACT_F4HF-DF"/>
    <property type="match status" value="1"/>
</dbReference>
<reference evidence="6 7" key="1">
    <citation type="journal article" date="2017" name="Environ. Microbiol.">
        <title>Genomic and physiological analyses of 'Reinekea forsetii' reveal a versatile opportunistic lifestyle during spring algae blooms.</title>
        <authorList>
            <person name="Avci B."/>
            <person name="Hahnke R.L."/>
            <person name="Chafee M."/>
            <person name="Fischer T."/>
            <person name="Gruber-Vodicka H."/>
            <person name="Tegetmeyer H.E."/>
            <person name="Harder J."/>
            <person name="Fuchs B.M."/>
            <person name="Amann R.I."/>
            <person name="Teeling H."/>
        </authorList>
    </citation>
    <scope>NUCLEOTIDE SEQUENCE [LARGE SCALE GENOMIC DNA]</scope>
    <source>
        <strain evidence="6 7">Hel1_31_D35</strain>
    </source>
</reference>
<proteinExistence type="inferred from homology"/>
<comment type="similarity">
    <text evidence="3">Belongs to the PurU family.</text>
</comment>